<reference evidence="2 3" key="1">
    <citation type="submission" date="2018-05" db="EMBL/GenBank/DDBJ databases">
        <title>Spiribacter halobius sp. nov., a moderately halophilic bacterium isolated from marine solar saltern.</title>
        <authorList>
            <person name="Zheng W.-S."/>
            <person name="Lu D.-C."/>
            <person name="Du Z.-J."/>
        </authorList>
    </citation>
    <scope>NUCLEOTIDE SEQUENCE [LARGE SCALE GENOMIC DNA]</scope>
    <source>
        <strain evidence="2 3">E85</strain>
    </source>
</reference>
<sequence>MSEETPMERIEALTQAYASERDQLAGLVQEIQDEIDRITRRATPAIKDRVRRVAEAHDRLRAEVEARPELWQGKRRTVVIAGVRVGMAKGKGKIAWEDPAQVVRLIRRHFPEQADSLIRVKEEPIRKALGNLTVAELRRIGCEVEDTDDQVVIKPTDSQVDKLVQQLLQDAERIERQEVA</sequence>
<protein>
    <recommendedName>
        <fullName evidence="4">Host-nuclease inhibitor protein Gam</fullName>
    </recommendedName>
</protein>
<name>A0A2U2N0R3_9GAMM</name>
<feature type="coiled-coil region" evidence="1">
    <location>
        <begin position="10"/>
        <end position="41"/>
    </location>
</feature>
<dbReference type="Pfam" id="PF07352">
    <property type="entry name" value="Phage_Mu_Gam"/>
    <property type="match status" value="1"/>
</dbReference>
<dbReference type="OrthoDB" id="7061174at2"/>
<evidence type="ECO:0008006" key="4">
    <source>
        <dbReference type="Google" id="ProtNLM"/>
    </source>
</evidence>
<dbReference type="RefSeq" id="WP_109678810.1">
    <property type="nucleotide sequence ID" value="NZ_CP086615.1"/>
</dbReference>
<dbReference type="GO" id="GO:0042262">
    <property type="term" value="P:DNA protection"/>
    <property type="evidence" value="ECO:0007669"/>
    <property type="project" value="InterPro"/>
</dbReference>
<dbReference type="AlphaFoldDB" id="A0A2U2N0R3"/>
<gene>
    <name evidence="2" type="ORF">DEM34_10720</name>
</gene>
<keyword evidence="3" id="KW-1185">Reference proteome</keyword>
<keyword evidence="1" id="KW-0175">Coiled coil</keyword>
<accession>A0A2U2N0R3</accession>
<dbReference type="SUPFAM" id="SSF161266">
    <property type="entry name" value="Gam-like"/>
    <property type="match status" value="1"/>
</dbReference>
<evidence type="ECO:0000313" key="3">
    <source>
        <dbReference type="Proteomes" id="UP000245474"/>
    </source>
</evidence>
<dbReference type="Proteomes" id="UP000245474">
    <property type="component" value="Unassembled WGS sequence"/>
</dbReference>
<organism evidence="2 3">
    <name type="scientific">Sediminicurvatus halobius</name>
    <dbReference type="NCBI Taxonomy" id="2182432"/>
    <lineage>
        <taxon>Bacteria</taxon>
        <taxon>Pseudomonadati</taxon>
        <taxon>Pseudomonadota</taxon>
        <taxon>Gammaproteobacteria</taxon>
        <taxon>Chromatiales</taxon>
        <taxon>Ectothiorhodospiraceae</taxon>
        <taxon>Sediminicurvatus</taxon>
    </lineage>
</organism>
<evidence type="ECO:0000256" key="1">
    <source>
        <dbReference type="SAM" id="Coils"/>
    </source>
</evidence>
<dbReference type="GO" id="GO:0003690">
    <property type="term" value="F:double-stranded DNA binding"/>
    <property type="evidence" value="ECO:0007669"/>
    <property type="project" value="InterPro"/>
</dbReference>
<dbReference type="EMBL" id="QFFI01000015">
    <property type="protein sequence ID" value="PWG62831.1"/>
    <property type="molecule type" value="Genomic_DNA"/>
</dbReference>
<dbReference type="InterPro" id="IPR009951">
    <property type="entry name" value="Host-nuc_inhib_Gam"/>
</dbReference>
<proteinExistence type="predicted"/>
<comment type="caution">
    <text evidence="2">The sequence shown here is derived from an EMBL/GenBank/DDBJ whole genome shotgun (WGS) entry which is preliminary data.</text>
</comment>
<evidence type="ECO:0000313" key="2">
    <source>
        <dbReference type="EMBL" id="PWG62831.1"/>
    </source>
</evidence>